<dbReference type="InterPro" id="IPR002792">
    <property type="entry name" value="TRAM_dom"/>
</dbReference>
<feature type="active site" description="Nucleophile" evidence="6">
    <location>
        <position position="370"/>
    </location>
</feature>
<evidence type="ECO:0000256" key="1">
    <source>
        <dbReference type="ARBA" id="ARBA00022485"/>
    </source>
</evidence>
<keyword evidence="2 6" id="KW-0489">Methyltransferase</keyword>
<dbReference type="SUPFAM" id="SSF50249">
    <property type="entry name" value="Nucleic acid-binding proteins"/>
    <property type="match status" value="1"/>
</dbReference>
<dbReference type="RefSeq" id="WP_038465488.1">
    <property type="nucleotide sequence ID" value="NZ_CP008941.1"/>
</dbReference>
<dbReference type="Pfam" id="PF05958">
    <property type="entry name" value="tRNA_U5-meth_tr"/>
    <property type="match status" value="1"/>
</dbReference>
<keyword evidence="1" id="KW-0408">Iron</keyword>
<dbReference type="GO" id="GO:0051539">
    <property type="term" value="F:4 iron, 4 sulfur cluster binding"/>
    <property type="evidence" value="ECO:0007669"/>
    <property type="project" value="UniProtKB-KW"/>
</dbReference>
<dbReference type="InterPro" id="IPR029063">
    <property type="entry name" value="SAM-dependent_MTases_sf"/>
</dbReference>
<dbReference type="GO" id="GO:0070041">
    <property type="term" value="F:rRNA (uridine-C5-)-methyltransferase activity"/>
    <property type="evidence" value="ECO:0007669"/>
    <property type="project" value="TreeGrafter"/>
</dbReference>
<comment type="similarity">
    <text evidence="6">Belongs to the class I-like SAM-binding methyltransferase superfamily. RNA M5U methyltransferase family.</text>
</comment>
<keyword evidence="1" id="KW-0479">Metal-binding</keyword>
<protein>
    <recommendedName>
        <fullName evidence="8">TRAM domain-containing protein</fullName>
    </recommendedName>
</protein>
<feature type="active site" evidence="7">
    <location>
        <position position="370"/>
    </location>
</feature>
<keyword evidence="5" id="KW-0411">Iron-sulfur</keyword>
<dbReference type="Proteomes" id="UP000028926">
    <property type="component" value="Chromosome"/>
</dbReference>
<evidence type="ECO:0000256" key="3">
    <source>
        <dbReference type="ARBA" id="ARBA00022679"/>
    </source>
</evidence>
<keyword evidence="3 6" id="KW-0808">Transferase</keyword>
<dbReference type="InterPro" id="IPR030390">
    <property type="entry name" value="MeTrfase_TrmA_AS"/>
</dbReference>
<dbReference type="HOGENOM" id="CLU_014689_8_0_5"/>
<feature type="binding site" evidence="6">
    <location>
        <position position="344"/>
    </location>
    <ligand>
        <name>S-adenosyl-L-methionine</name>
        <dbReference type="ChEBI" id="CHEBI:59789"/>
    </ligand>
</feature>
<organism evidence="9 10">
    <name type="scientific">Candidatus Odyssella acanthamoebae</name>
    <dbReference type="NCBI Taxonomy" id="91604"/>
    <lineage>
        <taxon>Bacteria</taxon>
        <taxon>Pseudomonadati</taxon>
        <taxon>Pseudomonadota</taxon>
        <taxon>Alphaproteobacteria</taxon>
        <taxon>Holosporales</taxon>
        <taxon>Candidatus Paracaedibacteraceae</taxon>
        <taxon>Candidatus Odyssella</taxon>
    </lineage>
</organism>
<evidence type="ECO:0000256" key="7">
    <source>
        <dbReference type="PROSITE-ProRule" id="PRU10015"/>
    </source>
</evidence>
<dbReference type="EMBL" id="CP008941">
    <property type="protein sequence ID" value="AIK96784.1"/>
    <property type="molecule type" value="Genomic_DNA"/>
</dbReference>
<dbReference type="Gene3D" id="3.40.50.150">
    <property type="entry name" value="Vaccinia Virus protein VP39"/>
    <property type="match status" value="1"/>
</dbReference>
<accession>A0A077AXQ4</accession>
<feature type="binding site" evidence="6">
    <location>
        <position position="250"/>
    </location>
    <ligand>
        <name>S-adenosyl-L-methionine</name>
        <dbReference type="ChEBI" id="CHEBI:59789"/>
    </ligand>
</feature>
<dbReference type="STRING" id="91604.ID47_08680"/>
<dbReference type="PROSITE" id="PS01230">
    <property type="entry name" value="TRMA_1"/>
    <property type="match status" value="1"/>
</dbReference>
<reference evidence="9 10" key="1">
    <citation type="submission" date="2014-07" db="EMBL/GenBank/DDBJ databases">
        <title>Comparative genomic insights into amoeba endosymbionts belonging to the families of Holosporaceae and Candidatus Midichloriaceae within Rickettsiales.</title>
        <authorList>
            <person name="Wang Z."/>
            <person name="Wu M."/>
        </authorList>
    </citation>
    <scope>NUCLEOTIDE SEQUENCE [LARGE SCALE GENOMIC DNA]</scope>
    <source>
        <strain evidence="9">PRA3</strain>
    </source>
</reference>
<name>A0A077AXQ4_9PROT</name>
<dbReference type="Gene3D" id="2.40.50.1070">
    <property type="match status" value="1"/>
</dbReference>
<keyword evidence="4 6" id="KW-0949">S-adenosyl-L-methionine</keyword>
<dbReference type="eggNOG" id="COG2265">
    <property type="taxonomic scope" value="Bacteria"/>
</dbReference>
<sequence>MKAKIESIGIDGDGIAIVDDQKYFIPFTAPGDEVEFEVIKGKRYSRIEITQFLKESELRQPAPCIHFGDCGGCKLQHINRETYQDYKVGLLKRALDFHQVEAKEWMPLHIIPSRRRRRISLTFAHRYEGMMIGYMRRGTKWIIDNQECHLVLEEIEQLIPKLRSLLAGMFQQRESGTVDILATKVGLDVNLKTGFLKNPTLEQIEVLTAFTRDNNIARLLLNYRPFVTFREPVVNFSGVDVAVEAGKFLQASDDADEFMLQRVSDYMPEKVTRGVDLFSGRGTFTFLMAQKGPTDAFECENDAINALQTAANQAQVPITVTKRDLFANPLTVEELGQYDFIFVDPPRAGALTQVQQVAQSTLQHVVYISCNPASFARDAKILCDAGFELESVTPLDQFLWSEHLEVIGKFYRK</sequence>
<evidence type="ECO:0000259" key="8">
    <source>
        <dbReference type="Pfam" id="PF01938"/>
    </source>
</evidence>
<keyword evidence="1" id="KW-0004">4Fe-4S</keyword>
<gene>
    <name evidence="9" type="ORF">ID47_08680</name>
</gene>
<evidence type="ECO:0000256" key="2">
    <source>
        <dbReference type="ARBA" id="ARBA00022603"/>
    </source>
</evidence>
<dbReference type="AlphaFoldDB" id="A0A077AXQ4"/>
<dbReference type="PROSITE" id="PS51687">
    <property type="entry name" value="SAM_MT_RNA_M5U"/>
    <property type="match status" value="1"/>
</dbReference>
<dbReference type="InterPro" id="IPR010280">
    <property type="entry name" value="U5_MeTrfase_fam"/>
</dbReference>
<feature type="binding site" evidence="6">
    <location>
        <position position="298"/>
    </location>
    <ligand>
        <name>S-adenosyl-L-methionine</name>
        <dbReference type="ChEBI" id="CHEBI:59789"/>
    </ligand>
</feature>
<evidence type="ECO:0000313" key="10">
    <source>
        <dbReference type="Proteomes" id="UP000028926"/>
    </source>
</evidence>
<dbReference type="CDD" id="cd02440">
    <property type="entry name" value="AdoMet_MTases"/>
    <property type="match status" value="1"/>
</dbReference>
<proteinExistence type="inferred from homology"/>
<dbReference type="GO" id="GO:0070475">
    <property type="term" value="P:rRNA base methylation"/>
    <property type="evidence" value="ECO:0007669"/>
    <property type="project" value="TreeGrafter"/>
</dbReference>
<dbReference type="PANTHER" id="PTHR11061:SF49">
    <property type="entry name" value="23S RRNA (URACIL(1939)-C(5))-METHYLTRANSFERASE RLMD"/>
    <property type="match status" value="1"/>
</dbReference>
<evidence type="ECO:0000313" key="9">
    <source>
        <dbReference type="EMBL" id="AIK96784.1"/>
    </source>
</evidence>
<evidence type="ECO:0000256" key="6">
    <source>
        <dbReference type="PROSITE-ProRule" id="PRU01024"/>
    </source>
</evidence>
<feature type="domain" description="TRAM" evidence="8">
    <location>
        <begin position="3"/>
        <end position="45"/>
    </location>
</feature>
<dbReference type="Pfam" id="PF01938">
    <property type="entry name" value="TRAM"/>
    <property type="match status" value="1"/>
</dbReference>
<evidence type="ECO:0000256" key="5">
    <source>
        <dbReference type="ARBA" id="ARBA00023014"/>
    </source>
</evidence>
<feature type="binding site" evidence="6">
    <location>
        <position position="278"/>
    </location>
    <ligand>
        <name>S-adenosyl-L-methionine</name>
        <dbReference type="ChEBI" id="CHEBI:59789"/>
    </ligand>
</feature>
<keyword evidence="10" id="KW-1185">Reference proteome</keyword>
<dbReference type="Gene3D" id="2.40.50.140">
    <property type="entry name" value="Nucleic acid-binding proteins"/>
    <property type="match status" value="1"/>
</dbReference>
<dbReference type="KEGG" id="paca:ID47_08680"/>
<evidence type="ECO:0000256" key="4">
    <source>
        <dbReference type="ARBA" id="ARBA00022691"/>
    </source>
</evidence>
<dbReference type="InterPro" id="IPR012340">
    <property type="entry name" value="NA-bd_OB-fold"/>
</dbReference>
<dbReference type="OrthoDB" id="9804590at2"/>
<dbReference type="SUPFAM" id="SSF53335">
    <property type="entry name" value="S-adenosyl-L-methionine-dependent methyltransferases"/>
    <property type="match status" value="1"/>
</dbReference>
<dbReference type="PANTHER" id="PTHR11061">
    <property type="entry name" value="RNA M5U METHYLTRANSFERASE"/>
    <property type="match status" value="1"/>
</dbReference>